<organism evidence="2">
    <name type="scientific">Cyriopagopus schmidti</name>
    <name type="common">Chinese bird spider</name>
    <name type="synonym">Haplopelma schmidti</name>
    <dbReference type="NCBI Taxonomy" id="29017"/>
    <lineage>
        <taxon>Eukaryota</taxon>
        <taxon>Metazoa</taxon>
        <taxon>Ecdysozoa</taxon>
        <taxon>Arthropoda</taxon>
        <taxon>Chelicerata</taxon>
        <taxon>Arachnida</taxon>
        <taxon>Araneae</taxon>
        <taxon>Mygalomorphae</taxon>
        <taxon>Avicularoidea</taxon>
        <taxon>Theraphosidae</taxon>
        <taxon>Cyriopagopus</taxon>
    </lineage>
</organism>
<reference evidence="2" key="1">
    <citation type="submission" date="2008-07" db="EMBL/GenBank/DDBJ databases">
        <title>Venomics of the spider Ornithoctonus huwena based on transcriptomic versus proteomic analysis.</title>
        <authorList>
            <person name="Jiang L."/>
            <person name="Peng L."/>
            <person name="Liang S."/>
        </authorList>
    </citation>
    <scope>NUCLEOTIDE SEQUENCE</scope>
</reference>
<feature type="transmembrane region" description="Helical" evidence="1">
    <location>
        <begin position="91"/>
        <end position="109"/>
    </location>
</feature>
<feature type="transmembrane region" description="Helical" evidence="1">
    <location>
        <begin position="7"/>
        <end position="27"/>
    </location>
</feature>
<dbReference type="Gene3D" id="1.20.120.1760">
    <property type="match status" value="1"/>
</dbReference>
<dbReference type="Pfam" id="PF01066">
    <property type="entry name" value="CDP-OH_P_transf"/>
    <property type="match status" value="1"/>
</dbReference>
<dbReference type="InterPro" id="IPR000462">
    <property type="entry name" value="CDP-OH_P_trans"/>
</dbReference>
<proteinExistence type="evidence at transcript level"/>
<sequence length="247" mass="27825">MLEHRITVVITLALLLYFLWMDVALFYHVHNKSAGRTIENTNSPSTTTSFPQLISPFTGLSVKMMMMDQVNNYIHTPLAHIFNEVTHFSSVFYFITPNMVSFVGLLFAVGAAKCMSMEARIFHFIAIFLFQMRTWFDALDGIVARSRLGMVQHVSLRNTSGYVVDGVADTLGFAAFLVGCFYYLRSTAHKHKHYLPLNSNDAFGDVKNGNSPSQHSNSVSSTTRRVFFVVLCFGLQLALSAFFWTTT</sequence>
<dbReference type="GO" id="GO:0016780">
    <property type="term" value="F:phosphotransferase activity, for other substituted phosphate groups"/>
    <property type="evidence" value="ECO:0007669"/>
    <property type="project" value="InterPro"/>
</dbReference>
<keyword evidence="1" id="KW-1133">Transmembrane helix</keyword>
<name>B5M6F6_CYRSC</name>
<evidence type="ECO:0000313" key="2">
    <source>
        <dbReference type="EMBL" id="ACH48210.1"/>
    </source>
</evidence>
<feature type="transmembrane region" description="Helical" evidence="1">
    <location>
        <begin position="226"/>
        <end position="244"/>
    </location>
</feature>
<accession>B5M6F6</accession>
<feature type="transmembrane region" description="Helical" evidence="1">
    <location>
        <begin position="162"/>
        <end position="184"/>
    </location>
</feature>
<dbReference type="GO" id="GO:0008654">
    <property type="term" value="P:phospholipid biosynthetic process"/>
    <property type="evidence" value="ECO:0007669"/>
    <property type="project" value="InterPro"/>
</dbReference>
<evidence type="ECO:0000256" key="1">
    <source>
        <dbReference type="SAM" id="Phobius"/>
    </source>
</evidence>
<dbReference type="AlphaFoldDB" id="B5M6F6"/>
<dbReference type="InterPro" id="IPR043130">
    <property type="entry name" value="CDP-OH_PTrfase_TM_dom"/>
</dbReference>
<keyword evidence="1" id="KW-0812">Transmembrane</keyword>
<feature type="transmembrane region" description="Helical" evidence="1">
    <location>
        <begin position="121"/>
        <end position="142"/>
    </location>
</feature>
<keyword evidence="1" id="KW-0472">Membrane</keyword>
<dbReference type="EMBL" id="EU979507">
    <property type="protein sequence ID" value="ACH48210.1"/>
    <property type="molecule type" value="mRNA"/>
</dbReference>
<protein>
    <submittedName>
        <fullName evidence="2">Uncharacterized protein</fullName>
    </submittedName>
</protein>
<dbReference type="GO" id="GO:0016020">
    <property type="term" value="C:membrane"/>
    <property type="evidence" value="ECO:0007669"/>
    <property type="project" value="InterPro"/>
</dbReference>